<evidence type="ECO:0000313" key="7">
    <source>
        <dbReference type="EMBL" id="OAX44188.1"/>
    </source>
</evidence>
<dbReference type="GO" id="GO:0005743">
    <property type="term" value="C:mitochondrial inner membrane"/>
    <property type="evidence" value="ECO:0007669"/>
    <property type="project" value="UniProtKB-SubCell"/>
</dbReference>
<sequence>MISMLARRAFRTAAQAAPRGSRAASTEAGAGDYFAKRDAIRAHAAETTQLWRRISFYVCFPATFVVAAWVRNVEAEHAEHLDHLRAENDGHVPEVPQYEYMNRRLKPYPWGMNSLFYNPHVNKDLSQE</sequence>
<dbReference type="InParanoid" id="A0A1B7NH70"/>
<evidence type="ECO:0000313" key="8">
    <source>
        <dbReference type="Proteomes" id="UP000092154"/>
    </source>
</evidence>
<name>A0A1B7NH70_9AGAM</name>
<accession>A0A1B7NH70</accession>
<evidence type="ECO:0000256" key="1">
    <source>
        <dbReference type="ARBA" id="ARBA00004273"/>
    </source>
</evidence>
<evidence type="ECO:0000256" key="3">
    <source>
        <dbReference type="ARBA" id="ARBA00022946"/>
    </source>
</evidence>
<dbReference type="FunCoup" id="A0A1B7NH70">
    <property type="interactions" value="87"/>
</dbReference>
<keyword evidence="4" id="KW-0496">Mitochondrion</keyword>
<keyword evidence="8" id="KW-1185">Reference proteome</keyword>
<gene>
    <name evidence="7" type="ORF">K503DRAFT_861600</name>
</gene>
<dbReference type="Proteomes" id="UP000092154">
    <property type="component" value="Unassembled WGS sequence"/>
</dbReference>
<dbReference type="OrthoDB" id="5947505at2759"/>
<keyword evidence="2" id="KW-0999">Mitochondrion inner membrane</keyword>
<dbReference type="GO" id="GO:0006123">
    <property type="term" value="P:mitochondrial electron transport, cytochrome c to oxygen"/>
    <property type="evidence" value="ECO:0007669"/>
    <property type="project" value="TreeGrafter"/>
</dbReference>
<evidence type="ECO:0000256" key="5">
    <source>
        <dbReference type="ARBA" id="ARBA00023136"/>
    </source>
</evidence>
<protein>
    <submittedName>
        <fullName evidence="7">COX6A, subunit VIa of cytochrome c oxidase</fullName>
    </submittedName>
</protein>
<reference evidence="7 8" key="1">
    <citation type="submission" date="2016-06" db="EMBL/GenBank/DDBJ databases">
        <title>Comparative genomics of the ectomycorrhizal sister species Rhizopogon vinicolor and Rhizopogon vesiculosus (Basidiomycota: Boletales) reveals a divergence of the mating type B locus.</title>
        <authorList>
            <consortium name="DOE Joint Genome Institute"/>
            <person name="Mujic A.B."/>
            <person name="Kuo A."/>
            <person name="Tritt A."/>
            <person name="Lipzen A."/>
            <person name="Chen C."/>
            <person name="Johnson J."/>
            <person name="Sharma A."/>
            <person name="Barry K."/>
            <person name="Grigoriev I.V."/>
            <person name="Spatafora J.W."/>
        </authorList>
    </citation>
    <scope>NUCLEOTIDE SEQUENCE [LARGE SCALE GENOMIC DNA]</scope>
    <source>
        <strain evidence="7 8">AM-OR11-026</strain>
    </source>
</reference>
<dbReference type="PANTHER" id="PTHR11504">
    <property type="entry name" value="CYTOCHROME C OXIDASE POLYPEPTIDE VIA"/>
    <property type="match status" value="1"/>
</dbReference>
<dbReference type="PANTHER" id="PTHR11504:SF0">
    <property type="entry name" value="CYTOCHROME C OXIDASE SUBUNIT"/>
    <property type="match status" value="1"/>
</dbReference>
<dbReference type="Pfam" id="PF02046">
    <property type="entry name" value="COX6A"/>
    <property type="match status" value="1"/>
</dbReference>
<proteinExistence type="inferred from homology"/>
<dbReference type="SUPFAM" id="SSF81411">
    <property type="entry name" value="Mitochondrial cytochrome c oxidase subunit VIa"/>
    <property type="match status" value="1"/>
</dbReference>
<comment type="subcellular location">
    <subcellularLocation>
        <location evidence="1">Mitochondrion inner membrane</location>
    </subcellularLocation>
</comment>
<keyword evidence="3" id="KW-0809">Transit peptide</keyword>
<keyword evidence="5" id="KW-0472">Membrane</keyword>
<organism evidence="7 8">
    <name type="scientific">Rhizopogon vinicolor AM-OR11-026</name>
    <dbReference type="NCBI Taxonomy" id="1314800"/>
    <lineage>
        <taxon>Eukaryota</taxon>
        <taxon>Fungi</taxon>
        <taxon>Dikarya</taxon>
        <taxon>Basidiomycota</taxon>
        <taxon>Agaricomycotina</taxon>
        <taxon>Agaricomycetes</taxon>
        <taxon>Agaricomycetidae</taxon>
        <taxon>Boletales</taxon>
        <taxon>Suillineae</taxon>
        <taxon>Rhizopogonaceae</taxon>
        <taxon>Rhizopogon</taxon>
    </lineage>
</organism>
<dbReference type="InterPro" id="IPR001349">
    <property type="entry name" value="Cyt_c_oxidase_su6a"/>
</dbReference>
<dbReference type="GO" id="GO:0030234">
    <property type="term" value="F:enzyme regulator activity"/>
    <property type="evidence" value="ECO:0007669"/>
    <property type="project" value="TreeGrafter"/>
</dbReference>
<dbReference type="Gene3D" id="4.10.95.10">
    <property type="entry name" value="Cytochrome c oxidase, subunit VIa"/>
    <property type="match status" value="1"/>
</dbReference>
<dbReference type="STRING" id="1314800.A0A1B7NH70"/>
<comment type="similarity">
    <text evidence="6">Belongs to the cytochrome c oxidase subunit 6A family.</text>
</comment>
<evidence type="ECO:0000256" key="6">
    <source>
        <dbReference type="RuleBase" id="RU004396"/>
    </source>
</evidence>
<dbReference type="EMBL" id="KV448127">
    <property type="protein sequence ID" value="OAX44188.1"/>
    <property type="molecule type" value="Genomic_DNA"/>
</dbReference>
<dbReference type="InterPro" id="IPR036418">
    <property type="entry name" value="Cyt_c_oxidase_su6a_sf"/>
</dbReference>
<evidence type="ECO:0000256" key="4">
    <source>
        <dbReference type="ARBA" id="ARBA00023128"/>
    </source>
</evidence>
<dbReference type="AlphaFoldDB" id="A0A1B7NH70"/>
<evidence type="ECO:0000256" key="2">
    <source>
        <dbReference type="ARBA" id="ARBA00022792"/>
    </source>
</evidence>